<evidence type="ECO:0000313" key="1">
    <source>
        <dbReference type="EMBL" id="PMD19710.1"/>
    </source>
</evidence>
<name>A0A2J6Q095_9HELO</name>
<sequence length="154" mass="16875">MKKIPVSKFELMNSFPDIPAPSTASTRNMDAAMARGAAAVADEHVDAMNQPLPPSPSDPYFISAFSPWFSETESEEETAHRGPQRFLEESNAELKVHKTAPVVPQTVRLVLQPLVDSWIGAVVRTWESIPELRAAVLFCAVFAGPQYIDSPPPT</sequence>
<gene>
    <name evidence="1" type="ORF">NA56DRAFT_197766</name>
</gene>
<evidence type="ECO:0000313" key="2">
    <source>
        <dbReference type="Proteomes" id="UP000235672"/>
    </source>
</evidence>
<dbReference type="AlphaFoldDB" id="A0A2J6Q095"/>
<dbReference type="EMBL" id="KZ613488">
    <property type="protein sequence ID" value="PMD19710.1"/>
    <property type="molecule type" value="Genomic_DNA"/>
</dbReference>
<proteinExistence type="predicted"/>
<organism evidence="1 2">
    <name type="scientific">Hyaloscypha hepaticicola</name>
    <dbReference type="NCBI Taxonomy" id="2082293"/>
    <lineage>
        <taxon>Eukaryota</taxon>
        <taxon>Fungi</taxon>
        <taxon>Dikarya</taxon>
        <taxon>Ascomycota</taxon>
        <taxon>Pezizomycotina</taxon>
        <taxon>Leotiomycetes</taxon>
        <taxon>Helotiales</taxon>
        <taxon>Hyaloscyphaceae</taxon>
        <taxon>Hyaloscypha</taxon>
    </lineage>
</organism>
<dbReference type="Proteomes" id="UP000235672">
    <property type="component" value="Unassembled WGS sequence"/>
</dbReference>
<keyword evidence="2" id="KW-1185">Reference proteome</keyword>
<protein>
    <submittedName>
        <fullName evidence="1">Uncharacterized protein</fullName>
    </submittedName>
</protein>
<reference evidence="1 2" key="1">
    <citation type="submission" date="2016-05" db="EMBL/GenBank/DDBJ databases">
        <title>A degradative enzymes factory behind the ericoid mycorrhizal symbiosis.</title>
        <authorList>
            <consortium name="DOE Joint Genome Institute"/>
            <person name="Martino E."/>
            <person name="Morin E."/>
            <person name="Grelet G."/>
            <person name="Kuo A."/>
            <person name="Kohler A."/>
            <person name="Daghino S."/>
            <person name="Barry K."/>
            <person name="Choi C."/>
            <person name="Cichocki N."/>
            <person name="Clum A."/>
            <person name="Copeland A."/>
            <person name="Hainaut M."/>
            <person name="Haridas S."/>
            <person name="Labutti K."/>
            <person name="Lindquist E."/>
            <person name="Lipzen A."/>
            <person name="Khouja H.-R."/>
            <person name="Murat C."/>
            <person name="Ohm R."/>
            <person name="Olson A."/>
            <person name="Spatafora J."/>
            <person name="Veneault-Fourrey C."/>
            <person name="Henrissat B."/>
            <person name="Grigoriev I."/>
            <person name="Martin F."/>
            <person name="Perotto S."/>
        </authorList>
    </citation>
    <scope>NUCLEOTIDE SEQUENCE [LARGE SCALE GENOMIC DNA]</scope>
    <source>
        <strain evidence="1 2">UAMH 7357</strain>
    </source>
</reference>
<accession>A0A2J6Q095</accession>